<evidence type="ECO:0000256" key="1">
    <source>
        <dbReference type="ARBA" id="ARBA00022679"/>
    </source>
</evidence>
<dbReference type="InterPro" id="IPR051504">
    <property type="entry name" value="Plant_metabolite_acyltrans"/>
</dbReference>
<dbReference type="Pfam" id="PF02458">
    <property type="entry name" value="Transferase"/>
    <property type="match status" value="2"/>
</dbReference>
<protein>
    <submittedName>
        <fullName evidence="3">Malonyl-coenzyme:anthocyanin 5-O-glucoside-6'''-O-malonyltransferase</fullName>
    </submittedName>
</protein>
<keyword evidence="1" id="KW-0808">Transferase</keyword>
<sequence length="333" mass="36857">MACQFLPLAGNNIHPLKPGSNPVLRYECGDSVSFTVFESIVDFNHLTGNHPRGCDEFYTFAPHLPPAIYSENSVSCPVLALQVTIFLGQGLCIGFVTHRVVADASTVVSFMQVWALINRSKPNGADNIRELLAEANLLPFYDRKRVPVLVICALAWVCSVKTTTLCGEDVGDDDPEYFGFVADCRGRLNEPLAANYFKNCVAPGNAVLKHGVVKGSDGFVMAAKAIDEAIKETVFSGRGILHGAEKWLDERWKLVERRQYGLIGSLRFDFYAVDYGWGKLKKFEPLFIDGGGCFYLCQSRDFEGCMEIVLSKSRVQMDAFTMISKEILDGLLP</sequence>
<dbReference type="InterPro" id="IPR023213">
    <property type="entry name" value="CAT-like_dom_sf"/>
</dbReference>
<dbReference type="EMBL" id="JACGWN010000002">
    <property type="protein sequence ID" value="KAL0458769.1"/>
    <property type="molecule type" value="Genomic_DNA"/>
</dbReference>
<gene>
    <name evidence="3" type="ORF">Slati_0504100</name>
</gene>
<evidence type="ECO:0000256" key="2">
    <source>
        <dbReference type="ARBA" id="ARBA00023315"/>
    </source>
</evidence>
<dbReference type="Gene3D" id="3.30.559.10">
    <property type="entry name" value="Chloramphenicol acetyltransferase-like domain"/>
    <property type="match status" value="2"/>
</dbReference>
<accession>A0AAW2XXL2</accession>
<name>A0AAW2XXL2_9LAMI</name>
<reference evidence="3" key="2">
    <citation type="journal article" date="2024" name="Plant">
        <title>Genomic evolution and insights into agronomic trait innovations of Sesamum species.</title>
        <authorList>
            <person name="Miao H."/>
            <person name="Wang L."/>
            <person name="Qu L."/>
            <person name="Liu H."/>
            <person name="Sun Y."/>
            <person name="Le M."/>
            <person name="Wang Q."/>
            <person name="Wei S."/>
            <person name="Zheng Y."/>
            <person name="Lin W."/>
            <person name="Duan Y."/>
            <person name="Cao H."/>
            <person name="Xiong S."/>
            <person name="Wang X."/>
            <person name="Wei L."/>
            <person name="Li C."/>
            <person name="Ma Q."/>
            <person name="Ju M."/>
            <person name="Zhao R."/>
            <person name="Li G."/>
            <person name="Mu C."/>
            <person name="Tian Q."/>
            <person name="Mei H."/>
            <person name="Zhang T."/>
            <person name="Gao T."/>
            <person name="Zhang H."/>
        </authorList>
    </citation>
    <scope>NUCLEOTIDE SEQUENCE</scope>
    <source>
        <strain evidence="3">KEN1</strain>
    </source>
</reference>
<comment type="caution">
    <text evidence="3">The sequence shown here is derived from an EMBL/GenBank/DDBJ whole genome shotgun (WGS) entry which is preliminary data.</text>
</comment>
<keyword evidence="2" id="KW-0012">Acyltransferase</keyword>
<dbReference type="PANTHER" id="PTHR31625">
    <property type="match status" value="1"/>
</dbReference>
<organism evidence="3">
    <name type="scientific">Sesamum latifolium</name>
    <dbReference type="NCBI Taxonomy" id="2727402"/>
    <lineage>
        <taxon>Eukaryota</taxon>
        <taxon>Viridiplantae</taxon>
        <taxon>Streptophyta</taxon>
        <taxon>Embryophyta</taxon>
        <taxon>Tracheophyta</taxon>
        <taxon>Spermatophyta</taxon>
        <taxon>Magnoliopsida</taxon>
        <taxon>eudicotyledons</taxon>
        <taxon>Gunneridae</taxon>
        <taxon>Pentapetalae</taxon>
        <taxon>asterids</taxon>
        <taxon>lamiids</taxon>
        <taxon>Lamiales</taxon>
        <taxon>Pedaliaceae</taxon>
        <taxon>Sesamum</taxon>
    </lineage>
</organism>
<dbReference type="AlphaFoldDB" id="A0AAW2XXL2"/>
<reference evidence="3" key="1">
    <citation type="submission" date="2020-06" db="EMBL/GenBank/DDBJ databases">
        <authorList>
            <person name="Li T."/>
            <person name="Hu X."/>
            <person name="Zhang T."/>
            <person name="Song X."/>
            <person name="Zhang H."/>
            <person name="Dai N."/>
            <person name="Sheng W."/>
            <person name="Hou X."/>
            <person name="Wei L."/>
        </authorList>
    </citation>
    <scope>NUCLEOTIDE SEQUENCE</scope>
    <source>
        <strain evidence="3">KEN1</strain>
        <tissue evidence="3">Leaf</tissue>
    </source>
</reference>
<proteinExistence type="predicted"/>
<dbReference type="GO" id="GO:0016747">
    <property type="term" value="F:acyltransferase activity, transferring groups other than amino-acyl groups"/>
    <property type="evidence" value="ECO:0007669"/>
    <property type="project" value="UniProtKB-ARBA"/>
</dbReference>
<evidence type="ECO:0000313" key="3">
    <source>
        <dbReference type="EMBL" id="KAL0458769.1"/>
    </source>
</evidence>